<feature type="region of interest" description="Disordered" evidence="1">
    <location>
        <begin position="321"/>
        <end position="358"/>
    </location>
</feature>
<sequence>MVSLPLQQGGATVSQSSSQPQLQPSPLPTQTSQSMPQPLPSDQTQGQTAQVPSSMESGHSDVASGLSDGNEGATGGRHEGRSAKRHQRRSVRSRSRHEKITKAKLNVLNISNIGDRVAECQLETHNRKMVTFKFDLDGDNPEEIAHIMVLSEFILESERESFIEQVREVIDMADDKSLEREGQMGIGLTQEVPVISVPLQSDDSQSAVAQVVHSAGRRFIVSPVPESRLRDQFFSPSAATPPVQEVPAAAAPAAVAVGLSQSASSVSLQQAFVEMRQAQYETGPSTAPACLHVPMPTLAPAAAPPSGLSSVGLPLDTAMPVTVPPTAPIASPPLPQTQASEAPPPPSASLSPPCSSAS</sequence>
<evidence type="ECO:0000313" key="3">
    <source>
        <dbReference type="EMBL" id="KAJ8386925.1"/>
    </source>
</evidence>
<dbReference type="Proteomes" id="UP001221898">
    <property type="component" value="Unassembled WGS sequence"/>
</dbReference>
<dbReference type="InterPro" id="IPR056865">
    <property type="entry name" value="CCTL2_WNK"/>
</dbReference>
<organism evidence="3 4">
    <name type="scientific">Aldrovandia affinis</name>
    <dbReference type="NCBI Taxonomy" id="143900"/>
    <lineage>
        <taxon>Eukaryota</taxon>
        <taxon>Metazoa</taxon>
        <taxon>Chordata</taxon>
        <taxon>Craniata</taxon>
        <taxon>Vertebrata</taxon>
        <taxon>Euteleostomi</taxon>
        <taxon>Actinopterygii</taxon>
        <taxon>Neopterygii</taxon>
        <taxon>Teleostei</taxon>
        <taxon>Notacanthiformes</taxon>
        <taxon>Halosauridae</taxon>
        <taxon>Aldrovandia</taxon>
    </lineage>
</organism>
<dbReference type="AlphaFoldDB" id="A0AAD7W853"/>
<feature type="compositionally biased region" description="Low complexity" evidence="1">
    <location>
        <begin position="14"/>
        <end position="36"/>
    </location>
</feature>
<proteinExistence type="predicted"/>
<feature type="compositionally biased region" description="Low complexity" evidence="1">
    <location>
        <begin position="348"/>
        <end position="358"/>
    </location>
</feature>
<feature type="domain" description="Serine/threonine-protein kinase WNK CCTL2" evidence="2">
    <location>
        <begin position="103"/>
        <end position="175"/>
    </location>
</feature>
<feature type="non-terminal residue" evidence="3">
    <location>
        <position position="358"/>
    </location>
</feature>
<feature type="region of interest" description="Disordered" evidence="1">
    <location>
        <begin position="1"/>
        <end position="100"/>
    </location>
</feature>
<protein>
    <recommendedName>
        <fullName evidence="2">Serine/threonine-protein kinase WNK CCTL2 domain-containing protein</fullName>
    </recommendedName>
</protein>
<feature type="compositionally biased region" description="Pro residues" evidence="1">
    <location>
        <begin position="322"/>
        <end position="335"/>
    </location>
</feature>
<dbReference type="Gene3D" id="3.10.20.90">
    <property type="entry name" value="Phosphatidylinositol 3-kinase Catalytic Subunit, Chain A, domain 1"/>
    <property type="match status" value="1"/>
</dbReference>
<dbReference type="InterPro" id="IPR050588">
    <property type="entry name" value="WNK_Ser-Thr_kinase"/>
</dbReference>
<comment type="caution">
    <text evidence="3">The sequence shown here is derived from an EMBL/GenBank/DDBJ whole genome shotgun (WGS) entry which is preliminary data.</text>
</comment>
<feature type="compositionally biased region" description="Polar residues" evidence="1">
    <location>
        <begin position="42"/>
        <end position="57"/>
    </location>
</feature>
<dbReference type="FunFam" id="3.10.20.90:FF:000012">
    <property type="entry name" value="Serine/threonine-protein kinase WNK1 isoform 2"/>
    <property type="match status" value="1"/>
</dbReference>
<keyword evidence="4" id="KW-1185">Reference proteome</keyword>
<gene>
    <name evidence="3" type="ORF">AAFF_G00165220</name>
</gene>
<evidence type="ECO:0000313" key="4">
    <source>
        <dbReference type="Proteomes" id="UP001221898"/>
    </source>
</evidence>
<accession>A0AAD7W853</accession>
<feature type="compositionally biased region" description="Polar residues" evidence="1">
    <location>
        <begin position="1"/>
        <end position="13"/>
    </location>
</feature>
<feature type="compositionally biased region" description="Basic residues" evidence="1">
    <location>
        <begin position="83"/>
        <end position="99"/>
    </location>
</feature>
<evidence type="ECO:0000259" key="2">
    <source>
        <dbReference type="Pfam" id="PF24889"/>
    </source>
</evidence>
<reference evidence="3" key="1">
    <citation type="journal article" date="2023" name="Science">
        <title>Genome structures resolve the early diversification of teleost fishes.</title>
        <authorList>
            <person name="Parey E."/>
            <person name="Louis A."/>
            <person name="Montfort J."/>
            <person name="Bouchez O."/>
            <person name="Roques C."/>
            <person name="Iampietro C."/>
            <person name="Lluch J."/>
            <person name="Castinel A."/>
            <person name="Donnadieu C."/>
            <person name="Desvignes T."/>
            <person name="Floi Bucao C."/>
            <person name="Jouanno E."/>
            <person name="Wen M."/>
            <person name="Mejri S."/>
            <person name="Dirks R."/>
            <person name="Jansen H."/>
            <person name="Henkel C."/>
            <person name="Chen W.J."/>
            <person name="Zahm M."/>
            <person name="Cabau C."/>
            <person name="Klopp C."/>
            <person name="Thompson A.W."/>
            <person name="Robinson-Rechavi M."/>
            <person name="Braasch I."/>
            <person name="Lecointre G."/>
            <person name="Bobe J."/>
            <person name="Postlethwait J.H."/>
            <person name="Berthelot C."/>
            <person name="Roest Crollius H."/>
            <person name="Guiguen Y."/>
        </authorList>
    </citation>
    <scope>NUCLEOTIDE SEQUENCE</scope>
    <source>
        <strain evidence="3">NC1722</strain>
    </source>
</reference>
<dbReference type="Pfam" id="PF24889">
    <property type="entry name" value="CCTL2_WNK"/>
    <property type="match status" value="1"/>
</dbReference>
<dbReference type="EMBL" id="JAINUG010000220">
    <property type="protein sequence ID" value="KAJ8386925.1"/>
    <property type="molecule type" value="Genomic_DNA"/>
</dbReference>
<name>A0AAD7W853_9TELE</name>
<evidence type="ECO:0000256" key="1">
    <source>
        <dbReference type="SAM" id="MobiDB-lite"/>
    </source>
</evidence>
<dbReference type="PANTHER" id="PTHR13902">
    <property type="entry name" value="SERINE/THREONINE-PROTEIN KINASE WNK WITH NO LYSINE -RELATED"/>
    <property type="match status" value="1"/>
</dbReference>